<keyword evidence="3" id="KW-1185">Reference proteome</keyword>
<sequence length="182" mass="18636">MRPFHRAASAAAAVLLLAGGPTGCSMLDDAGSSGGAADGGTPSVDAAGDPIVKATLGAPPQEPSAEVEIAVMGLRVRGRLATLTVQMTPRLPAGGPDETSPYKLNGNDGIDPALIDPVNLKRYVVVEDSGGAELATDDITTDLDNGKAGTLQFTFAAPPENVKAVDLQFGSWPTFRNIPVER</sequence>
<dbReference type="Proteomes" id="UP001596972">
    <property type="component" value="Unassembled WGS sequence"/>
</dbReference>
<proteinExistence type="predicted"/>
<organism evidence="2 3">
    <name type="scientific">Actinomadura sediminis</name>
    <dbReference type="NCBI Taxonomy" id="1038904"/>
    <lineage>
        <taxon>Bacteria</taxon>
        <taxon>Bacillati</taxon>
        <taxon>Actinomycetota</taxon>
        <taxon>Actinomycetes</taxon>
        <taxon>Streptosporangiales</taxon>
        <taxon>Thermomonosporaceae</taxon>
        <taxon>Actinomadura</taxon>
    </lineage>
</organism>
<reference evidence="3" key="1">
    <citation type="journal article" date="2019" name="Int. J. Syst. Evol. Microbiol.">
        <title>The Global Catalogue of Microorganisms (GCM) 10K type strain sequencing project: providing services to taxonomists for standard genome sequencing and annotation.</title>
        <authorList>
            <consortium name="The Broad Institute Genomics Platform"/>
            <consortium name="The Broad Institute Genome Sequencing Center for Infectious Disease"/>
            <person name="Wu L."/>
            <person name="Ma J."/>
        </authorList>
    </citation>
    <scope>NUCLEOTIDE SEQUENCE [LARGE SCALE GENOMIC DNA]</scope>
    <source>
        <strain evidence="3">JCM 31202</strain>
    </source>
</reference>
<feature type="signal peptide" evidence="1">
    <location>
        <begin position="1"/>
        <end position="23"/>
    </location>
</feature>
<protein>
    <recommendedName>
        <fullName evidence="4">DUF4352 domain-containing protein</fullName>
    </recommendedName>
</protein>
<evidence type="ECO:0000313" key="2">
    <source>
        <dbReference type="EMBL" id="MFD0900765.1"/>
    </source>
</evidence>
<comment type="caution">
    <text evidence="2">The sequence shown here is derived from an EMBL/GenBank/DDBJ whole genome shotgun (WGS) entry which is preliminary data.</text>
</comment>
<accession>A0ABW3EMN7</accession>
<keyword evidence="1" id="KW-0732">Signal</keyword>
<feature type="chain" id="PRO_5046439977" description="DUF4352 domain-containing protein" evidence="1">
    <location>
        <begin position="24"/>
        <end position="182"/>
    </location>
</feature>
<evidence type="ECO:0008006" key="4">
    <source>
        <dbReference type="Google" id="ProtNLM"/>
    </source>
</evidence>
<gene>
    <name evidence="2" type="ORF">ACFQ11_10215</name>
</gene>
<evidence type="ECO:0000256" key="1">
    <source>
        <dbReference type="SAM" id="SignalP"/>
    </source>
</evidence>
<dbReference type="RefSeq" id="WP_378297762.1">
    <property type="nucleotide sequence ID" value="NZ_JBHTJA010000013.1"/>
</dbReference>
<dbReference type="EMBL" id="JBHTJA010000013">
    <property type="protein sequence ID" value="MFD0900765.1"/>
    <property type="molecule type" value="Genomic_DNA"/>
</dbReference>
<evidence type="ECO:0000313" key="3">
    <source>
        <dbReference type="Proteomes" id="UP001596972"/>
    </source>
</evidence>
<name>A0ABW3EMN7_9ACTN</name>